<dbReference type="AlphaFoldDB" id="A0A0C3JDT0"/>
<dbReference type="InParanoid" id="A0A0C3JDT0"/>
<evidence type="ECO:0000313" key="2">
    <source>
        <dbReference type="Proteomes" id="UP000054217"/>
    </source>
</evidence>
<accession>A0A0C3JDT0</accession>
<reference evidence="1 2" key="1">
    <citation type="submission" date="2014-04" db="EMBL/GenBank/DDBJ databases">
        <authorList>
            <consortium name="DOE Joint Genome Institute"/>
            <person name="Kuo A."/>
            <person name="Kohler A."/>
            <person name="Costa M.D."/>
            <person name="Nagy L.G."/>
            <person name="Floudas D."/>
            <person name="Copeland A."/>
            <person name="Barry K.W."/>
            <person name="Cichocki N."/>
            <person name="Veneault-Fourrey C."/>
            <person name="LaButti K."/>
            <person name="Lindquist E.A."/>
            <person name="Lipzen A."/>
            <person name="Lundell T."/>
            <person name="Morin E."/>
            <person name="Murat C."/>
            <person name="Sun H."/>
            <person name="Tunlid A."/>
            <person name="Henrissat B."/>
            <person name="Grigoriev I.V."/>
            <person name="Hibbett D.S."/>
            <person name="Martin F."/>
            <person name="Nordberg H.P."/>
            <person name="Cantor M.N."/>
            <person name="Hua S.X."/>
        </authorList>
    </citation>
    <scope>NUCLEOTIDE SEQUENCE [LARGE SCALE GENOMIC DNA]</scope>
    <source>
        <strain evidence="1 2">Marx 270</strain>
    </source>
</reference>
<gene>
    <name evidence="1" type="ORF">M404DRAFT_998641</name>
</gene>
<protein>
    <submittedName>
        <fullName evidence="1">Uncharacterized protein</fullName>
    </submittedName>
</protein>
<dbReference type="HOGENOM" id="CLU_2723200_0_0_1"/>
<dbReference type="Proteomes" id="UP000054217">
    <property type="component" value="Unassembled WGS sequence"/>
</dbReference>
<evidence type="ECO:0000313" key="1">
    <source>
        <dbReference type="EMBL" id="KIO07228.1"/>
    </source>
</evidence>
<proteinExistence type="predicted"/>
<reference evidence="2" key="2">
    <citation type="submission" date="2015-01" db="EMBL/GenBank/DDBJ databases">
        <title>Evolutionary Origins and Diversification of the Mycorrhizal Mutualists.</title>
        <authorList>
            <consortium name="DOE Joint Genome Institute"/>
            <consortium name="Mycorrhizal Genomics Consortium"/>
            <person name="Kohler A."/>
            <person name="Kuo A."/>
            <person name="Nagy L.G."/>
            <person name="Floudas D."/>
            <person name="Copeland A."/>
            <person name="Barry K.W."/>
            <person name="Cichocki N."/>
            <person name="Veneault-Fourrey C."/>
            <person name="LaButti K."/>
            <person name="Lindquist E.A."/>
            <person name="Lipzen A."/>
            <person name="Lundell T."/>
            <person name="Morin E."/>
            <person name="Murat C."/>
            <person name="Riley R."/>
            <person name="Ohm R."/>
            <person name="Sun H."/>
            <person name="Tunlid A."/>
            <person name="Henrissat B."/>
            <person name="Grigoriev I.V."/>
            <person name="Hibbett D.S."/>
            <person name="Martin F."/>
        </authorList>
    </citation>
    <scope>NUCLEOTIDE SEQUENCE [LARGE SCALE GENOMIC DNA]</scope>
    <source>
        <strain evidence="2">Marx 270</strain>
    </source>
</reference>
<dbReference type="EMBL" id="KN831961">
    <property type="protein sequence ID" value="KIO07228.1"/>
    <property type="molecule type" value="Genomic_DNA"/>
</dbReference>
<sequence>MTDSPPPSSSVEGETPRGVLATIPQLFSCRNSAVKLVLRIRQFLQLPGCTDELQPTPFNRITVRLSSCHGGH</sequence>
<organism evidence="1 2">
    <name type="scientific">Pisolithus tinctorius Marx 270</name>
    <dbReference type="NCBI Taxonomy" id="870435"/>
    <lineage>
        <taxon>Eukaryota</taxon>
        <taxon>Fungi</taxon>
        <taxon>Dikarya</taxon>
        <taxon>Basidiomycota</taxon>
        <taxon>Agaricomycotina</taxon>
        <taxon>Agaricomycetes</taxon>
        <taxon>Agaricomycetidae</taxon>
        <taxon>Boletales</taxon>
        <taxon>Sclerodermatineae</taxon>
        <taxon>Pisolithaceae</taxon>
        <taxon>Pisolithus</taxon>
    </lineage>
</organism>
<name>A0A0C3JDT0_PISTI</name>
<keyword evidence="2" id="KW-1185">Reference proteome</keyword>